<dbReference type="AlphaFoldDB" id="A0A1X3D1J7"/>
<proteinExistence type="predicted"/>
<evidence type="ECO:0008006" key="4">
    <source>
        <dbReference type="Google" id="ProtNLM"/>
    </source>
</evidence>
<feature type="transmembrane region" description="Helical" evidence="1">
    <location>
        <begin position="48"/>
        <end position="71"/>
    </location>
</feature>
<reference evidence="3" key="1">
    <citation type="submission" date="2017-01" db="EMBL/GenBank/DDBJ databases">
        <authorList>
            <person name="Wolfgang W.J."/>
            <person name="Cole J."/>
            <person name="Wroblewski D."/>
            <person name="Mcginnis J."/>
            <person name="Musser K.A."/>
        </authorList>
    </citation>
    <scope>NUCLEOTIDE SEQUENCE [LARGE SCALE GENOMIC DNA]</scope>
    <source>
        <strain evidence="3">DSM 19151</strain>
    </source>
</reference>
<evidence type="ECO:0000313" key="3">
    <source>
        <dbReference type="Proteomes" id="UP000193118"/>
    </source>
</evidence>
<sequence>MALLIHQFEEYVLPGGGPVIVNIGTFGERENYLRYPGNMHSSMLVNNVAYIFYALAVVFPEWVWLGLATMFFNLFQLYGHGWQMNKALNTWYNPGLASVVFLFVPIAAYYSEFK</sequence>
<keyword evidence="1" id="KW-0472">Membrane</keyword>
<gene>
    <name evidence="2" type="ORF">BWD09_13160</name>
</gene>
<keyword evidence="3" id="KW-1185">Reference proteome</keyword>
<name>A0A1X3D1J7_9NEIS</name>
<organism evidence="2 3">
    <name type="scientific">Neisseria dentiae</name>
    <dbReference type="NCBI Taxonomy" id="194197"/>
    <lineage>
        <taxon>Bacteria</taxon>
        <taxon>Pseudomonadati</taxon>
        <taxon>Pseudomonadota</taxon>
        <taxon>Betaproteobacteria</taxon>
        <taxon>Neisseriales</taxon>
        <taxon>Neisseriaceae</taxon>
        <taxon>Neisseria</taxon>
    </lineage>
</organism>
<evidence type="ECO:0000313" key="2">
    <source>
        <dbReference type="EMBL" id="OSI13632.1"/>
    </source>
</evidence>
<dbReference type="STRING" id="194197.BWD09_13160"/>
<accession>A0A1X3D1J7</accession>
<feature type="transmembrane region" description="Helical" evidence="1">
    <location>
        <begin position="91"/>
        <end position="110"/>
    </location>
</feature>
<dbReference type="EMBL" id="MTBO01000076">
    <property type="protein sequence ID" value="OSI13632.1"/>
    <property type="molecule type" value="Genomic_DNA"/>
</dbReference>
<comment type="caution">
    <text evidence="2">The sequence shown here is derived from an EMBL/GenBank/DDBJ whole genome shotgun (WGS) entry which is preliminary data.</text>
</comment>
<evidence type="ECO:0000256" key="1">
    <source>
        <dbReference type="SAM" id="Phobius"/>
    </source>
</evidence>
<dbReference type="InterPro" id="IPR025671">
    <property type="entry name" value="HXXEE"/>
</dbReference>
<protein>
    <recommendedName>
        <fullName evidence="4">HXXEE domain-containing protein</fullName>
    </recommendedName>
</protein>
<keyword evidence="1" id="KW-1133">Transmembrane helix</keyword>
<dbReference type="Pfam" id="PF13787">
    <property type="entry name" value="HXXEE"/>
    <property type="match status" value="1"/>
</dbReference>
<keyword evidence="1" id="KW-0812">Transmembrane</keyword>
<dbReference type="Proteomes" id="UP000193118">
    <property type="component" value="Unassembled WGS sequence"/>
</dbReference>